<feature type="domain" description="ABC transporter" evidence="2">
    <location>
        <begin position="174"/>
        <end position="338"/>
    </location>
</feature>
<protein>
    <submittedName>
        <fullName evidence="6">Uncharacterized protein</fullName>
    </submittedName>
</protein>
<dbReference type="InterPro" id="IPR012337">
    <property type="entry name" value="RNaseH-like_sf"/>
</dbReference>
<accession>A0AA38GDG8</accession>
<feature type="domain" description="Pleiotropic ABC efflux transporter N-terminal" evidence="5">
    <location>
        <begin position="100"/>
        <end position="149"/>
    </location>
</feature>
<dbReference type="InterPro" id="IPR003439">
    <property type="entry name" value="ABC_transporter-like_ATP-bd"/>
</dbReference>
<name>A0AA38GDG8_TAXCH</name>
<dbReference type="Proteomes" id="UP000824469">
    <property type="component" value="Unassembled WGS sequence"/>
</dbReference>
<dbReference type="InterPro" id="IPR027417">
    <property type="entry name" value="P-loop_NTPase"/>
</dbReference>
<dbReference type="Pfam" id="PF00005">
    <property type="entry name" value="ABC_tran"/>
    <property type="match status" value="1"/>
</dbReference>
<evidence type="ECO:0000259" key="3">
    <source>
        <dbReference type="Pfam" id="PF04937"/>
    </source>
</evidence>
<dbReference type="Pfam" id="PF14510">
    <property type="entry name" value="ABC_trans_N"/>
    <property type="match status" value="1"/>
</dbReference>
<gene>
    <name evidence="6" type="ORF">KI387_016281</name>
</gene>
<feature type="region of interest" description="Disordered" evidence="1">
    <location>
        <begin position="431"/>
        <end position="451"/>
    </location>
</feature>
<dbReference type="SUPFAM" id="SSF53098">
    <property type="entry name" value="Ribonuclease H-like"/>
    <property type="match status" value="1"/>
</dbReference>
<dbReference type="EMBL" id="JAHRHJ020000003">
    <property type="protein sequence ID" value="KAH9321642.1"/>
    <property type="molecule type" value="Genomic_DNA"/>
</dbReference>
<dbReference type="Pfam" id="PF04937">
    <property type="entry name" value="DUF659"/>
    <property type="match status" value="1"/>
</dbReference>
<evidence type="ECO:0000259" key="5">
    <source>
        <dbReference type="Pfam" id="PF14510"/>
    </source>
</evidence>
<evidence type="ECO:0000313" key="6">
    <source>
        <dbReference type="EMBL" id="KAH9321642.1"/>
    </source>
</evidence>
<dbReference type="Gene3D" id="3.40.50.300">
    <property type="entry name" value="P-loop containing nucleotide triphosphate hydrolases"/>
    <property type="match status" value="1"/>
</dbReference>
<dbReference type="SUPFAM" id="SSF52540">
    <property type="entry name" value="P-loop containing nucleoside triphosphate hydrolases"/>
    <property type="match status" value="1"/>
</dbReference>
<feature type="domain" description="HAT C-terminal dimerisation" evidence="4">
    <location>
        <begin position="1055"/>
        <end position="1122"/>
    </location>
</feature>
<evidence type="ECO:0000259" key="4">
    <source>
        <dbReference type="Pfam" id="PF05699"/>
    </source>
</evidence>
<dbReference type="GO" id="GO:0016887">
    <property type="term" value="F:ATP hydrolysis activity"/>
    <property type="evidence" value="ECO:0007669"/>
    <property type="project" value="InterPro"/>
</dbReference>
<feature type="compositionally biased region" description="Low complexity" evidence="1">
    <location>
        <begin position="574"/>
        <end position="590"/>
    </location>
</feature>
<reference evidence="6 7" key="1">
    <citation type="journal article" date="2021" name="Nat. Plants">
        <title>The Taxus genome provides insights into paclitaxel biosynthesis.</title>
        <authorList>
            <person name="Xiong X."/>
            <person name="Gou J."/>
            <person name="Liao Q."/>
            <person name="Li Y."/>
            <person name="Zhou Q."/>
            <person name="Bi G."/>
            <person name="Li C."/>
            <person name="Du R."/>
            <person name="Wang X."/>
            <person name="Sun T."/>
            <person name="Guo L."/>
            <person name="Liang H."/>
            <person name="Lu P."/>
            <person name="Wu Y."/>
            <person name="Zhang Z."/>
            <person name="Ro D.K."/>
            <person name="Shang Y."/>
            <person name="Huang S."/>
            <person name="Yan J."/>
        </authorList>
    </citation>
    <scope>NUCLEOTIDE SEQUENCE [LARGE SCALE GENOMIC DNA]</scope>
    <source>
        <strain evidence="6">Ta-2019</strain>
    </source>
</reference>
<feature type="region of interest" description="Disordered" evidence="1">
    <location>
        <begin position="1158"/>
        <end position="1215"/>
    </location>
</feature>
<feature type="compositionally biased region" description="Low complexity" evidence="1">
    <location>
        <begin position="1180"/>
        <end position="1192"/>
    </location>
</feature>
<feature type="compositionally biased region" description="Acidic residues" evidence="1">
    <location>
        <begin position="1200"/>
        <end position="1215"/>
    </location>
</feature>
<evidence type="ECO:0000259" key="2">
    <source>
        <dbReference type="Pfam" id="PF00005"/>
    </source>
</evidence>
<dbReference type="Pfam" id="PF05699">
    <property type="entry name" value="Dimer_Tnp_hAT"/>
    <property type="match status" value="1"/>
</dbReference>
<dbReference type="PANTHER" id="PTHR48040:SF13">
    <property type="entry name" value="ABC TRANSPORTER G FAMILY MEMBER 31"/>
    <property type="match status" value="1"/>
</dbReference>
<evidence type="ECO:0000256" key="1">
    <source>
        <dbReference type="SAM" id="MobiDB-lite"/>
    </source>
</evidence>
<comment type="caution">
    <text evidence="6">The sequence shown here is derived from an EMBL/GenBank/DDBJ whole genome shotgun (WGS) entry which is preliminary data.</text>
</comment>
<sequence length="1215" mass="136497">MAVSLDLEGVLARTSNAWTGEDNPLSRSFSNRRNSGVENDDEALKWAALEKLPSYDRLRKSILSEVAETGSFTYQNVDVRKLSNETRRKFIHRILQVADLDNERFLSKFRQRIDRVGIELPTIEVRFEHLNVEADAYVGSRALPSVINFISNLAEGFLNYLHVLQSKRTTLTILHDVSGIIKPLRMTLLLGPPSAGKTTLLTTLAGEPDRNLRIARNVAYNGHLLTEFVPQRTSAYISQHDLHHAEMTVRETLDFSGQCQGVGSRYDLLQEISRREKQEGIKPDPDVDLYMKQTAIEGQQTSLVTDYVLKLLGLDICADTIVGNQMHHGVSGGQKKRVTTGGLYYESFFDNRPAPETYELFDDIILLSEGEIVYQGPREYVLEFFEFMGFKCPDRKGVADFLQEQICVSLGNDLKKTYVTGYGGFGAWSGSGSVRERERERERARERPGSGLPLWKRPGISTMATSSTSSGQSLAKDFDPNSPLWRHVTIVQQLVGGGCFEWKCNECDGIFKGSYSRVKSHLCAITGNGIRVCRGRNNAGVPRENVLAFIKEQEDAEARVALRAGHPLAKRGGSSRSARPPVAPSPSGSPIVAMPHPFVAPISTNEDVSLARKKSKTKGPLEKAFQNEYREIADECIARCVYANGLSFNVVRSPYWHEMVKAINEAPKGYKAPGFEKIRTTLLERQKKYVETSLQPIRDSWTKTGVSIVSDGWKDARNRPLINVIAVCPKGAMFLKAVDCEGQVKDAQFIANILFESIEAVGPENVVQVITDNAKNCKAAGMLVEARYGHIFWTPCAVHSLNLMLKKMANKIEWIRQVYAEAEEIQMFVTNHHMSQGIFRSFSQLELLKVAETRFASHTIVLRRLVKVREALMRMVTSNLWSVWRQSNTEGAQKVKNLILEDPWWDRVGYLLRFTEPIMSMIRFTDTDQPCLGEIYDGIDSMIEKIKAVINAKEQDPEEIFFKQVKSILIERWNKMTTPLHLLAFALTPRFYSTEILSLPGRVAPYRDAEVSEGYMVALARLFPDPEAQDQVMVEFGNFIAETGHSLLALRSKYKMDAHMWWYLHGTSSAYLQPLAIKVLAQVASSSSSERNWSTYNFIHSQKRNRLGAKRAEDLVYIHSNLRLLSHKQPEYKEGSTKHWDIDPEIVDLDASISHHGAYDDETGSVAPRDLHAQGGATGSGPSASGSSPCGSNEPHNDDDVAGFDPLDEEEYDEY</sequence>
<dbReference type="InterPro" id="IPR029481">
    <property type="entry name" value="ABC_trans_N"/>
</dbReference>
<dbReference type="InterPro" id="IPR007021">
    <property type="entry name" value="DUF659"/>
</dbReference>
<evidence type="ECO:0000313" key="7">
    <source>
        <dbReference type="Proteomes" id="UP000824469"/>
    </source>
</evidence>
<dbReference type="GO" id="GO:0005524">
    <property type="term" value="F:ATP binding"/>
    <property type="evidence" value="ECO:0007669"/>
    <property type="project" value="InterPro"/>
</dbReference>
<proteinExistence type="predicted"/>
<keyword evidence="7" id="KW-1185">Reference proteome</keyword>
<dbReference type="AlphaFoldDB" id="A0AA38GDG8"/>
<dbReference type="GO" id="GO:0046983">
    <property type="term" value="F:protein dimerization activity"/>
    <property type="evidence" value="ECO:0007669"/>
    <property type="project" value="InterPro"/>
</dbReference>
<dbReference type="PANTHER" id="PTHR48040">
    <property type="entry name" value="PLEIOTROPIC DRUG RESISTANCE PROTEIN 1-LIKE ISOFORM X1"/>
    <property type="match status" value="1"/>
</dbReference>
<organism evidence="6 7">
    <name type="scientific">Taxus chinensis</name>
    <name type="common">Chinese yew</name>
    <name type="synonym">Taxus wallichiana var. chinensis</name>
    <dbReference type="NCBI Taxonomy" id="29808"/>
    <lineage>
        <taxon>Eukaryota</taxon>
        <taxon>Viridiplantae</taxon>
        <taxon>Streptophyta</taxon>
        <taxon>Embryophyta</taxon>
        <taxon>Tracheophyta</taxon>
        <taxon>Spermatophyta</taxon>
        <taxon>Pinopsida</taxon>
        <taxon>Pinidae</taxon>
        <taxon>Conifers II</taxon>
        <taxon>Cupressales</taxon>
        <taxon>Taxaceae</taxon>
        <taxon>Taxus</taxon>
    </lineage>
</organism>
<dbReference type="InterPro" id="IPR008906">
    <property type="entry name" value="HATC_C_dom"/>
</dbReference>
<feature type="region of interest" description="Disordered" evidence="1">
    <location>
        <begin position="566"/>
        <end position="596"/>
    </location>
</feature>
<feature type="compositionally biased region" description="Basic and acidic residues" evidence="1">
    <location>
        <begin position="434"/>
        <end position="448"/>
    </location>
</feature>
<feature type="domain" description="DUF659" evidence="3">
    <location>
        <begin position="673"/>
        <end position="825"/>
    </location>
</feature>